<dbReference type="AlphaFoldDB" id="A0A2N3NGG6"/>
<evidence type="ECO:0000256" key="2">
    <source>
        <dbReference type="ARBA" id="ARBA00022448"/>
    </source>
</evidence>
<dbReference type="Proteomes" id="UP000233524">
    <property type="component" value="Unassembled WGS sequence"/>
</dbReference>
<comment type="similarity">
    <text evidence="1">Belongs to the VPS25 family.</text>
</comment>
<feature type="compositionally biased region" description="Low complexity" evidence="5">
    <location>
        <begin position="66"/>
        <end position="85"/>
    </location>
</feature>
<evidence type="ECO:0000313" key="7">
    <source>
        <dbReference type="Proteomes" id="UP000233524"/>
    </source>
</evidence>
<keyword evidence="7" id="KW-1185">Reference proteome</keyword>
<name>A0A2N3NGG6_9PEZI</name>
<evidence type="ECO:0000256" key="5">
    <source>
        <dbReference type="SAM" id="MobiDB-lite"/>
    </source>
</evidence>
<dbReference type="PANTHER" id="PTHR13149:SF0">
    <property type="entry name" value="VACUOLAR PROTEIN-SORTING-ASSOCIATED PROTEIN 25"/>
    <property type="match status" value="1"/>
</dbReference>
<sequence>MSAPGAGPPPAPAPFAFPREYHFPPFFTRQTNLTTHHAQLTKWSSLILAFCQHYRIHRLSLSQFNPGSGAPPSSSSSATPSADPPVETLFHNPAINRRLSNADIKEVIEFMRKQGRAEPYAATSGSAEDRGKDVWWIYWRTPEEWAAVVERWVEETAQRGMVMTVYELTEGDTCRGTEFYGLDRELMIKALQVLVKRNKAQIFGQEDSQGVKFFA</sequence>
<evidence type="ECO:0000256" key="3">
    <source>
        <dbReference type="ARBA" id="ARBA00022927"/>
    </source>
</evidence>
<evidence type="ECO:0000256" key="4">
    <source>
        <dbReference type="ARBA" id="ARBA00030094"/>
    </source>
</evidence>
<dbReference type="InParanoid" id="A0A2N3NGG6"/>
<proteinExistence type="inferred from homology"/>
<dbReference type="STRING" id="41688.A0A2N3NGG6"/>
<dbReference type="VEuPathDB" id="FungiDB:jhhlp_003216"/>
<keyword evidence="3" id="KW-0653">Protein transport</keyword>
<dbReference type="Gene3D" id="1.10.10.10">
    <property type="entry name" value="Winged helix-like DNA-binding domain superfamily/Winged helix DNA-binding domain"/>
    <property type="match status" value="1"/>
</dbReference>
<dbReference type="InterPro" id="IPR036388">
    <property type="entry name" value="WH-like_DNA-bd_sf"/>
</dbReference>
<dbReference type="Gene3D" id="1.10.10.570">
    <property type="entry name" value="Winged helix' DNA-binding domain. Chain C. Domain 1"/>
    <property type="match status" value="1"/>
</dbReference>
<keyword evidence="2" id="KW-0813">Transport</keyword>
<dbReference type="SUPFAM" id="SSF46785">
    <property type="entry name" value="Winged helix' DNA-binding domain"/>
    <property type="match status" value="2"/>
</dbReference>
<dbReference type="InterPro" id="IPR036390">
    <property type="entry name" value="WH_DNA-bd_sf"/>
</dbReference>
<dbReference type="GO" id="GO:0000814">
    <property type="term" value="C:ESCRT II complex"/>
    <property type="evidence" value="ECO:0007669"/>
    <property type="project" value="InterPro"/>
</dbReference>
<feature type="region of interest" description="Disordered" evidence="5">
    <location>
        <begin position="65"/>
        <end position="89"/>
    </location>
</feature>
<dbReference type="OrthoDB" id="245150at2759"/>
<dbReference type="GO" id="GO:0005198">
    <property type="term" value="F:structural molecule activity"/>
    <property type="evidence" value="ECO:0007669"/>
    <property type="project" value="TreeGrafter"/>
</dbReference>
<dbReference type="EMBL" id="NLAX01000008">
    <property type="protein sequence ID" value="PKS11452.1"/>
    <property type="molecule type" value="Genomic_DNA"/>
</dbReference>
<dbReference type="GO" id="GO:0043328">
    <property type="term" value="P:protein transport to vacuole involved in ubiquitin-dependent protein catabolic process via the multivesicular body sorting pathway"/>
    <property type="evidence" value="ECO:0007669"/>
    <property type="project" value="TreeGrafter"/>
</dbReference>
<dbReference type="FunCoup" id="A0A2N3NGG6">
    <property type="interactions" value="786"/>
</dbReference>
<organism evidence="6 7">
    <name type="scientific">Lomentospora prolificans</name>
    <dbReference type="NCBI Taxonomy" id="41688"/>
    <lineage>
        <taxon>Eukaryota</taxon>
        <taxon>Fungi</taxon>
        <taxon>Dikarya</taxon>
        <taxon>Ascomycota</taxon>
        <taxon>Pezizomycotina</taxon>
        <taxon>Sordariomycetes</taxon>
        <taxon>Hypocreomycetidae</taxon>
        <taxon>Microascales</taxon>
        <taxon>Microascaceae</taxon>
        <taxon>Lomentospora</taxon>
    </lineage>
</organism>
<dbReference type="InterPro" id="IPR014041">
    <property type="entry name" value="ESCRT-II_cplx_Vps25-sub_N"/>
</dbReference>
<evidence type="ECO:0000256" key="1">
    <source>
        <dbReference type="ARBA" id="ARBA00009674"/>
    </source>
</evidence>
<dbReference type="InterPro" id="IPR008570">
    <property type="entry name" value="ESCRT-II_cplx_Vps25-sub"/>
</dbReference>
<comment type="caution">
    <text evidence="6">The sequence shown here is derived from an EMBL/GenBank/DDBJ whole genome shotgun (WGS) entry which is preliminary data.</text>
</comment>
<gene>
    <name evidence="6" type="ORF">jhhlp_003216</name>
</gene>
<dbReference type="Pfam" id="PF05871">
    <property type="entry name" value="ESCRT-II"/>
    <property type="match status" value="1"/>
</dbReference>
<dbReference type="GO" id="GO:0042803">
    <property type="term" value="F:protein homodimerization activity"/>
    <property type="evidence" value="ECO:0007669"/>
    <property type="project" value="TreeGrafter"/>
</dbReference>
<dbReference type="FunFam" id="1.10.10.10:FF:000141">
    <property type="entry name" value="vacuolar protein-sorting-associated protein 25"/>
    <property type="match status" value="1"/>
</dbReference>
<reference evidence="6 7" key="1">
    <citation type="journal article" date="2017" name="G3 (Bethesda)">
        <title>First Draft Genome Sequence of the Pathogenic Fungus Lomentospora prolificans (Formerly Scedosporium prolificans).</title>
        <authorList>
            <person name="Luo R."/>
            <person name="Zimin A."/>
            <person name="Workman R."/>
            <person name="Fan Y."/>
            <person name="Pertea G."/>
            <person name="Grossman N."/>
            <person name="Wear M.P."/>
            <person name="Jia B."/>
            <person name="Miller H."/>
            <person name="Casadevall A."/>
            <person name="Timp W."/>
            <person name="Zhang S.X."/>
            <person name="Salzberg S.L."/>
        </authorList>
    </citation>
    <scope>NUCLEOTIDE SEQUENCE [LARGE SCALE GENOMIC DNA]</scope>
    <source>
        <strain evidence="6 7">JHH-5317</strain>
    </source>
</reference>
<evidence type="ECO:0000313" key="6">
    <source>
        <dbReference type="EMBL" id="PKS11452.1"/>
    </source>
</evidence>
<accession>A0A2N3NGG6</accession>
<protein>
    <recommendedName>
        <fullName evidence="4">ESCRT-II complex subunit VPS25</fullName>
    </recommendedName>
</protein>
<dbReference type="GO" id="GO:0016236">
    <property type="term" value="P:macroautophagy"/>
    <property type="evidence" value="ECO:0007669"/>
    <property type="project" value="UniProtKB-ARBA"/>
</dbReference>
<dbReference type="PANTHER" id="PTHR13149">
    <property type="entry name" value="VACUOLAR PROTEIN SORTING-ASSOCIATED PROTEIN VPS25"/>
    <property type="match status" value="1"/>
</dbReference>